<evidence type="ECO:0000256" key="1">
    <source>
        <dbReference type="ARBA" id="ARBA00022553"/>
    </source>
</evidence>
<evidence type="ECO:0000313" key="4">
    <source>
        <dbReference type="EMBL" id="RXH42716.1"/>
    </source>
</evidence>
<dbReference type="PANTHER" id="PTHR44591:SF21">
    <property type="entry name" value="TWO-COMPONENT RESPONSE REGULATOR"/>
    <property type="match status" value="1"/>
</dbReference>
<dbReference type="SMART" id="SM00448">
    <property type="entry name" value="REC"/>
    <property type="match status" value="1"/>
</dbReference>
<dbReference type="PANTHER" id="PTHR44591">
    <property type="entry name" value="STRESS RESPONSE REGULATOR PROTEIN 1"/>
    <property type="match status" value="1"/>
</dbReference>
<protein>
    <submittedName>
        <fullName evidence="4">Transcriptional regulator</fullName>
    </submittedName>
</protein>
<comment type="caution">
    <text evidence="4">The sequence shown here is derived from an EMBL/GenBank/DDBJ whole genome shotgun (WGS) entry which is preliminary data.</text>
</comment>
<dbReference type="InterPro" id="IPR050595">
    <property type="entry name" value="Bact_response_regulator"/>
</dbReference>
<dbReference type="InterPro" id="IPR011006">
    <property type="entry name" value="CheY-like_superfamily"/>
</dbReference>
<dbReference type="InterPro" id="IPR001789">
    <property type="entry name" value="Sig_transdc_resp-reg_receiver"/>
</dbReference>
<evidence type="ECO:0000313" key="5">
    <source>
        <dbReference type="Proteomes" id="UP000290565"/>
    </source>
</evidence>
<accession>A0A4Q0SX19</accession>
<evidence type="ECO:0000259" key="3">
    <source>
        <dbReference type="PROSITE" id="PS50110"/>
    </source>
</evidence>
<feature type="modified residue" description="4-aspartylphosphate" evidence="2">
    <location>
        <position position="63"/>
    </location>
</feature>
<sequence>MRVGGSVNEVPLILVVEDEYLLRRDMEEILTGAGFAGDSFPSGETALASFMDNAKTYKALITDVNLGDGLNGWEVARRIREKEAGFPVIYITAYSAAEWTAHGVPNSILISKPFAPTQLVTALSNLLNVGSAPTT</sequence>
<dbReference type="EMBL" id="LBJM01000002">
    <property type="protein sequence ID" value="RXH42716.1"/>
    <property type="molecule type" value="Genomic_DNA"/>
</dbReference>
<gene>
    <name evidence="4" type="ORF">XH94_00985</name>
</gene>
<dbReference type="SUPFAM" id="SSF52172">
    <property type="entry name" value="CheY-like"/>
    <property type="match status" value="1"/>
</dbReference>
<dbReference type="PROSITE" id="PS50110">
    <property type="entry name" value="RESPONSE_REGULATORY"/>
    <property type="match status" value="1"/>
</dbReference>
<dbReference type="GO" id="GO:0000160">
    <property type="term" value="P:phosphorelay signal transduction system"/>
    <property type="evidence" value="ECO:0007669"/>
    <property type="project" value="InterPro"/>
</dbReference>
<feature type="domain" description="Response regulatory" evidence="3">
    <location>
        <begin position="12"/>
        <end position="127"/>
    </location>
</feature>
<proteinExistence type="predicted"/>
<reference evidence="4 5" key="1">
    <citation type="submission" date="2015-04" db="EMBL/GenBank/DDBJ databases">
        <title>Comparative genomics of rhizobia nodulating Arachis hypogaea in China.</title>
        <authorList>
            <person name="Li Y."/>
        </authorList>
    </citation>
    <scope>NUCLEOTIDE SEQUENCE [LARGE SCALE GENOMIC DNA]</scope>
    <source>
        <strain evidence="4 5">CCBAU 51787</strain>
    </source>
</reference>
<dbReference type="Pfam" id="PF00072">
    <property type="entry name" value="Response_reg"/>
    <property type="match status" value="1"/>
</dbReference>
<organism evidence="4 5">
    <name type="scientific">Bradyrhizobium zhanjiangense</name>
    <dbReference type="NCBI Taxonomy" id="1325107"/>
    <lineage>
        <taxon>Bacteria</taxon>
        <taxon>Pseudomonadati</taxon>
        <taxon>Pseudomonadota</taxon>
        <taxon>Alphaproteobacteria</taxon>
        <taxon>Hyphomicrobiales</taxon>
        <taxon>Nitrobacteraceae</taxon>
        <taxon>Bradyrhizobium</taxon>
    </lineage>
</organism>
<evidence type="ECO:0000256" key="2">
    <source>
        <dbReference type="PROSITE-ProRule" id="PRU00169"/>
    </source>
</evidence>
<dbReference type="Gene3D" id="3.40.50.2300">
    <property type="match status" value="1"/>
</dbReference>
<dbReference type="Proteomes" id="UP000290565">
    <property type="component" value="Unassembled WGS sequence"/>
</dbReference>
<keyword evidence="1 2" id="KW-0597">Phosphoprotein</keyword>
<name>A0A4Q0SX19_9BRAD</name>
<dbReference type="AlphaFoldDB" id="A0A4Q0SX19"/>